<comment type="caution">
    <text evidence="1">The sequence shown here is derived from an EMBL/GenBank/DDBJ whole genome shotgun (WGS) entry which is preliminary data.</text>
</comment>
<evidence type="ECO:0000313" key="1">
    <source>
        <dbReference type="EMBL" id="KAF2532120.1"/>
    </source>
</evidence>
<sequence length="171" mass="19385">MELRLSKLVLMVEWVRHNVFQTKSCWEVLSYLLLGQLVTWTCASHAQHPKDMCIPLSISIFESAIGDSLSLPAVRSDKAETLHIVLSIMSLPLVSRETVSPYNHVWFREDIPRCSFISWLDVLGILPMRDNLSLGVLKLLLQVNTYGVRETHTFSGNHHLPKLRPSLGLIA</sequence>
<protein>
    <submittedName>
        <fullName evidence="1">Uncharacterized protein</fullName>
    </submittedName>
</protein>
<proteinExistence type="predicted"/>
<dbReference type="EMBL" id="QGKY02002305">
    <property type="protein sequence ID" value="KAF2532120.1"/>
    <property type="molecule type" value="Genomic_DNA"/>
</dbReference>
<dbReference type="AlphaFoldDB" id="A0A8S9FEW2"/>
<organism evidence="1">
    <name type="scientific">Brassica cretica</name>
    <name type="common">Mustard</name>
    <dbReference type="NCBI Taxonomy" id="69181"/>
    <lineage>
        <taxon>Eukaryota</taxon>
        <taxon>Viridiplantae</taxon>
        <taxon>Streptophyta</taxon>
        <taxon>Embryophyta</taxon>
        <taxon>Tracheophyta</taxon>
        <taxon>Spermatophyta</taxon>
        <taxon>Magnoliopsida</taxon>
        <taxon>eudicotyledons</taxon>
        <taxon>Gunneridae</taxon>
        <taxon>Pentapetalae</taxon>
        <taxon>rosids</taxon>
        <taxon>malvids</taxon>
        <taxon>Brassicales</taxon>
        <taxon>Brassicaceae</taxon>
        <taxon>Brassiceae</taxon>
        <taxon>Brassica</taxon>
    </lineage>
</organism>
<gene>
    <name evidence="1" type="ORF">F2Q70_00031692</name>
</gene>
<name>A0A8S9FEW2_BRACR</name>
<accession>A0A8S9FEW2</accession>
<reference evidence="1" key="1">
    <citation type="submission" date="2019-12" db="EMBL/GenBank/DDBJ databases">
        <title>Genome sequencing and annotation of Brassica cretica.</title>
        <authorList>
            <person name="Studholme D.J."/>
            <person name="Sarris P.F."/>
        </authorList>
    </citation>
    <scope>NUCLEOTIDE SEQUENCE</scope>
    <source>
        <strain evidence="1">PFS-102/07</strain>
        <tissue evidence="1">Leaf</tissue>
    </source>
</reference>